<gene>
    <name evidence="1" type="ORF">Rhow_004638</name>
</gene>
<comment type="caution">
    <text evidence="1">The sequence shown here is derived from an EMBL/GenBank/DDBJ whole genome shotgun (WGS) entry which is preliminary data.</text>
</comment>
<protein>
    <submittedName>
        <fullName evidence="1">Uncharacterized protein</fullName>
    </submittedName>
</protein>
<sequence>MGAPIGLRFDPDTKRRLDEMAEAIGPRRFGALIRVACRRLVTKPHSVGPALAEHRRLSEVLRSIPLVMVKIKLEPETVQEFAALAAEHGTTVSALMRVALHRFQEAPGRYKHPMLREAERTGLSDRVDVMITPSSRDRIRHLAGRYGDKLGTALLRVALRRLLDEPGDLAADLDAIAPLRDLRPEKYPATIKVHFDDPLRDQLDALAARVGSDRPELVRLAARRVLDQPGLIEHAVNDEIIRSDKHRAHLMARHARRQARRHSQLD</sequence>
<evidence type="ECO:0000313" key="1">
    <source>
        <dbReference type="EMBL" id="GCE40995.1"/>
    </source>
</evidence>
<evidence type="ECO:0000313" key="2">
    <source>
        <dbReference type="Proteomes" id="UP000287519"/>
    </source>
</evidence>
<reference evidence="1 2" key="1">
    <citation type="submission" date="2018-11" db="EMBL/GenBank/DDBJ databases">
        <title>Microbial catabolism of amino acid.</title>
        <authorList>
            <person name="Hibi M."/>
            <person name="Ogawa J."/>
        </authorList>
    </citation>
    <scope>NUCLEOTIDE SEQUENCE [LARGE SCALE GENOMIC DNA]</scope>
    <source>
        <strain evidence="1 2">C31-06</strain>
    </source>
</reference>
<proteinExistence type="predicted"/>
<dbReference type="AlphaFoldDB" id="A0A402CBH6"/>
<accession>A0A402CBH6</accession>
<name>A0A402CBH6_RHOWR</name>
<dbReference type="Proteomes" id="UP000287519">
    <property type="component" value="Unassembled WGS sequence"/>
</dbReference>
<keyword evidence="2" id="KW-1185">Reference proteome</keyword>
<organism evidence="1 2">
    <name type="scientific">Rhodococcus wratislaviensis</name>
    <name type="common">Tsukamurella wratislaviensis</name>
    <dbReference type="NCBI Taxonomy" id="44752"/>
    <lineage>
        <taxon>Bacteria</taxon>
        <taxon>Bacillati</taxon>
        <taxon>Actinomycetota</taxon>
        <taxon>Actinomycetes</taxon>
        <taxon>Mycobacteriales</taxon>
        <taxon>Nocardiaceae</taxon>
        <taxon>Rhodococcus</taxon>
    </lineage>
</organism>
<dbReference type="EMBL" id="BHYM01000038">
    <property type="protein sequence ID" value="GCE40995.1"/>
    <property type="molecule type" value="Genomic_DNA"/>
</dbReference>
<dbReference type="CDD" id="cd21631">
    <property type="entry name" value="RHH_CopG_NikR-like"/>
    <property type="match status" value="1"/>
</dbReference>
<dbReference type="RefSeq" id="WP_225858189.1">
    <property type="nucleotide sequence ID" value="NZ_BHYM01000038.1"/>
</dbReference>